<feature type="compositionally biased region" description="Basic and acidic residues" evidence="4">
    <location>
        <begin position="489"/>
        <end position="500"/>
    </location>
</feature>
<dbReference type="CDD" id="cd11326">
    <property type="entry name" value="AmyAc_Glg_debranch"/>
    <property type="match status" value="1"/>
</dbReference>
<evidence type="ECO:0000256" key="1">
    <source>
        <dbReference type="ARBA" id="ARBA00008061"/>
    </source>
</evidence>
<reference evidence="6" key="1">
    <citation type="submission" date="2023-06" db="EMBL/GenBank/DDBJ databases">
        <title>SYSU T00b26.</title>
        <authorList>
            <person name="Gao L."/>
            <person name="Fang B.-Z."/>
            <person name="Li W.-J."/>
        </authorList>
    </citation>
    <scope>NUCLEOTIDE SEQUENCE</scope>
    <source>
        <strain evidence="6">SYSU T00b26</strain>
    </source>
</reference>
<evidence type="ECO:0000259" key="5">
    <source>
        <dbReference type="SMART" id="SM00642"/>
    </source>
</evidence>
<dbReference type="CDD" id="cd02856">
    <property type="entry name" value="E_set_GDE_Isoamylase_N"/>
    <property type="match status" value="1"/>
</dbReference>
<dbReference type="Proteomes" id="UP001172738">
    <property type="component" value="Unassembled WGS sequence"/>
</dbReference>
<sequence length="718" mass="79696">MSIVPPPQTAPSPTPHRLGVHLVDGGVTVGVMAAHATAMHLCVFHEDGSETRYPLHGPHHGLWHAFIPGIDQGTQYGFRATGPWQPRKGHRYNPHKLLLDPYGRGVEGRLARSPEPGAKALLSNRSDIDTAPFVPRSVVTAPPSGDWQTPLPHVPFEDSVIYEVHVKGFTKTMPDIPDELRGTYAGLAHPAAVKYLKDLGVTSVELLPVHAFADEPHLERDSLTNYWGYSTMSFFAPHPAYATATAREAGAQAVQDEFCGMVDLLHQAGLEVILDVVYNHTCEGGWGDRTVSWRGLDNLTYYRTQSHAPQHYDDVTGTGNTLDFAHPRVTQMALDSLRYWVTEMGVDGFRFDLAATLGRTGQGFSADHPFLVGLVTDPVLSGVKLIAEPWDVGLGGWQVGNFPQPFSEWNDRFRDSTRSFWLTTGAGAHGYRHHPTAPELATRLAGSSDLFSHSEPPGMRGCIASVNFVTAHDGFTAYDLTAYNRKHNEANGEENRDGTDNNRSYNHGVEGPTEDDEVNQERRRSIRNLLGTTLLAAGTPMLLGGDEIGRTQRGNNNAYCQDNEISWFDWDLEPWQLQLRESIAHLIQLRRHHRVLRPRAFYEAAEEVLLDTSFRAEAAWFQADGTHENEDWWEDPGTRTVQFMRSLQDPSEPDALVVINGSRGPADITLPPDEGAAWVYSWDSALDDINDIEPDVVQPGETVSMEPMAMRLYLSQID</sequence>
<comment type="caution">
    <text evidence="6">The sequence shown here is derived from an EMBL/GenBank/DDBJ whole genome shotgun (WGS) entry which is preliminary data.</text>
</comment>
<proteinExistence type="inferred from homology"/>
<evidence type="ECO:0000256" key="2">
    <source>
        <dbReference type="ARBA" id="ARBA00022801"/>
    </source>
</evidence>
<dbReference type="InterPro" id="IPR017853">
    <property type="entry name" value="GH"/>
</dbReference>
<accession>A0ABT8FY14</accession>
<evidence type="ECO:0000256" key="3">
    <source>
        <dbReference type="ARBA" id="ARBA00023295"/>
    </source>
</evidence>
<dbReference type="InterPro" id="IPR044505">
    <property type="entry name" value="GlgX_Isoamylase_N_E_set"/>
</dbReference>
<dbReference type="InterPro" id="IPR006047">
    <property type="entry name" value="GH13_cat_dom"/>
</dbReference>
<dbReference type="InterPro" id="IPR004193">
    <property type="entry name" value="Glyco_hydro_13_N"/>
</dbReference>
<evidence type="ECO:0000256" key="4">
    <source>
        <dbReference type="SAM" id="MobiDB-lite"/>
    </source>
</evidence>
<dbReference type="PANTHER" id="PTHR43002">
    <property type="entry name" value="GLYCOGEN DEBRANCHING ENZYME"/>
    <property type="match status" value="1"/>
</dbReference>
<organism evidence="6 7">
    <name type="scientific">Demequina zhanjiangensis</name>
    <dbReference type="NCBI Taxonomy" id="3051659"/>
    <lineage>
        <taxon>Bacteria</taxon>
        <taxon>Bacillati</taxon>
        <taxon>Actinomycetota</taxon>
        <taxon>Actinomycetes</taxon>
        <taxon>Micrococcales</taxon>
        <taxon>Demequinaceae</taxon>
        <taxon>Demequina</taxon>
    </lineage>
</organism>
<dbReference type="Gene3D" id="3.20.20.80">
    <property type="entry name" value="Glycosidases"/>
    <property type="match status" value="1"/>
</dbReference>
<keyword evidence="2" id="KW-0378">Hydrolase</keyword>
<keyword evidence="3" id="KW-0326">Glycosidase</keyword>
<evidence type="ECO:0000313" key="6">
    <source>
        <dbReference type="EMBL" id="MDN4471794.1"/>
    </source>
</evidence>
<comment type="similarity">
    <text evidence="1">Belongs to the glycosyl hydrolase 13 family.</text>
</comment>
<dbReference type="Gene3D" id="2.60.40.10">
    <property type="entry name" value="Immunoglobulins"/>
    <property type="match status" value="1"/>
</dbReference>
<dbReference type="InterPro" id="IPR011837">
    <property type="entry name" value="Glycogen_debranch_GlgX"/>
</dbReference>
<dbReference type="InterPro" id="IPR013783">
    <property type="entry name" value="Ig-like_fold"/>
</dbReference>
<feature type="domain" description="Glycosyl hydrolase family 13 catalytic" evidence="5">
    <location>
        <begin position="163"/>
        <end position="590"/>
    </location>
</feature>
<gene>
    <name evidence="6" type="primary">glgX</name>
    <name evidence="6" type="ORF">QQX04_02160</name>
</gene>
<dbReference type="SUPFAM" id="SSF51445">
    <property type="entry name" value="(Trans)glycosidases"/>
    <property type="match status" value="1"/>
</dbReference>
<feature type="region of interest" description="Disordered" evidence="4">
    <location>
        <begin position="489"/>
        <end position="521"/>
    </location>
</feature>
<dbReference type="NCBIfam" id="TIGR02100">
    <property type="entry name" value="glgX_debranch"/>
    <property type="match status" value="1"/>
</dbReference>
<dbReference type="SUPFAM" id="SSF51011">
    <property type="entry name" value="Glycosyl hydrolase domain"/>
    <property type="match status" value="1"/>
</dbReference>
<dbReference type="InterPro" id="IPR014756">
    <property type="entry name" value="Ig_E-set"/>
</dbReference>
<dbReference type="Pfam" id="PF02922">
    <property type="entry name" value="CBM_48"/>
    <property type="match status" value="1"/>
</dbReference>
<evidence type="ECO:0000313" key="7">
    <source>
        <dbReference type="Proteomes" id="UP001172738"/>
    </source>
</evidence>
<dbReference type="SMART" id="SM00642">
    <property type="entry name" value="Aamy"/>
    <property type="match status" value="1"/>
</dbReference>
<dbReference type="Pfam" id="PF00128">
    <property type="entry name" value="Alpha-amylase"/>
    <property type="match status" value="1"/>
</dbReference>
<dbReference type="EMBL" id="JAUHPV010000001">
    <property type="protein sequence ID" value="MDN4471794.1"/>
    <property type="molecule type" value="Genomic_DNA"/>
</dbReference>
<dbReference type="InterPro" id="IPR013780">
    <property type="entry name" value="Glyco_hydro_b"/>
</dbReference>
<dbReference type="SUPFAM" id="SSF81296">
    <property type="entry name" value="E set domains"/>
    <property type="match status" value="1"/>
</dbReference>
<keyword evidence="7" id="KW-1185">Reference proteome</keyword>
<dbReference type="RefSeq" id="WP_301125787.1">
    <property type="nucleotide sequence ID" value="NZ_JAUHPV010000001.1"/>
</dbReference>
<protein>
    <submittedName>
        <fullName evidence="6">Glycogen debranching protein GlgX</fullName>
    </submittedName>
</protein>
<name>A0ABT8FY14_9MICO</name>
<dbReference type="Gene3D" id="2.60.40.1180">
    <property type="entry name" value="Golgi alpha-mannosidase II"/>
    <property type="match status" value="1"/>
</dbReference>